<organism evidence="2 3">
    <name type="scientific">Paraherbaspirillum soli</name>
    <dbReference type="NCBI Taxonomy" id="631222"/>
    <lineage>
        <taxon>Bacteria</taxon>
        <taxon>Pseudomonadati</taxon>
        <taxon>Pseudomonadota</taxon>
        <taxon>Betaproteobacteria</taxon>
        <taxon>Burkholderiales</taxon>
        <taxon>Oxalobacteraceae</taxon>
        <taxon>Paraherbaspirillum</taxon>
    </lineage>
</organism>
<proteinExistence type="predicted"/>
<feature type="compositionally biased region" description="Low complexity" evidence="1">
    <location>
        <begin position="212"/>
        <end position="222"/>
    </location>
</feature>
<accession>A0ABW0MBN1</accession>
<gene>
    <name evidence="2" type="ORF">ACFPM8_16855</name>
</gene>
<dbReference type="EMBL" id="JBHSMT010000028">
    <property type="protein sequence ID" value="MFC5475633.1"/>
    <property type="molecule type" value="Genomic_DNA"/>
</dbReference>
<dbReference type="RefSeq" id="WP_378999101.1">
    <property type="nucleotide sequence ID" value="NZ_JBHSMT010000028.1"/>
</dbReference>
<dbReference type="Proteomes" id="UP001596045">
    <property type="component" value="Unassembled WGS sequence"/>
</dbReference>
<comment type="caution">
    <text evidence="2">The sequence shown here is derived from an EMBL/GenBank/DDBJ whole genome shotgun (WGS) entry which is preliminary data.</text>
</comment>
<protein>
    <recommendedName>
        <fullName evidence="4">Magnesium transporter</fullName>
    </recommendedName>
</protein>
<keyword evidence="3" id="KW-1185">Reference proteome</keyword>
<evidence type="ECO:0000313" key="2">
    <source>
        <dbReference type="EMBL" id="MFC5475633.1"/>
    </source>
</evidence>
<evidence type="ECO:0008006" key="4">
    <source>
        <dbReference type="Google" id="ProtNLM"/>
    </source>
</evidence>
<reference evidence="3" key="1">
    <citation type="journal article" date="2019" name="Int. J. Syst. Evol. Microbiol.">
        <title>The Global Catalogue of Microorganisms (GCM) 10K type strain sequencing project: providing services to taxonomists for standard genome sequencing and annotation.</title>
        <authorList>
            <consortium name="The Broad Institute Genomics Platform"/>
            <consortium name="The Broad Institute Genome Sequencing Center for Infectious Disease"/>
            <person name="Wu L."/>
            <person name="Ma J."/>
        </authorList>
    </citation>
    <scope>NUCLEOTIDE SEQUENCE [LARGE SCALE GENOMIC DNA]</scope>
    <source>
        <strain evidence="3">JCM 17066</strain>
    </source>
</reference>
<sequence length="234" mass="26320">MSNSLVVKAASLIRNGDIAGAEYALVSLADTEGDRALIAVLEELPPKDLLAVIREFDASKESVVNLLVTPEQFARAVVMEKLYGDHTHARLRGMINAVLFRHDAPTGEFLEAIGDVDGGCEALIDYLSDRDEEVVHFVTYDTFNINLMEERDAVDKAEISDHDWKQLTWLLKHEHPDMFRQIWPVLKTRLKERLRREAELELLEQQQHEPEAAAPAAAIPKKTVTIDPTEESAL</sequence>
<evidence type="ECO:0000256" key="1">
    <source>
        <dbReference type="SAM" id="MobiDB-lite"/>
    </source>
</evidence>
<feature type="region of interest" description="Disordered" evidence="1">
    <location>
        <begin position="205"/>
        <end position="234"/>
    </location>
</feature>
<name>A0ABW0MBN1_9BURK</name>
<evidence type="ECO:0000313" key="3">
    <source>
        <dbReference type="Proteomes" id="UP001596045"/>
    </source>
</evidence>